<feature type="transmembrane region" description="Helical" evidence="9">
    <location>
        <begin position="343"/>
        <end position="362"/>
    </location>
</feature>
<protein>
    <recommendedName>
        <fullName evidence="9">Branched-chain amino acid transport system carrier protein</fullName>
    </recommendedName>
</protein>
<feature type="transmembrane region" description="Helical" evidence="9">
    <location>
        <begin position="120"/>
        <end position="140"/>
    </location>
</feature>
<dbReference type="InterPro" id="IPR004685">
    <property type="entry name" value="Brnchd-chn_aa_trnsp_Livcs"/>
</dbReference>
<keyword evidence="5 9" id="KW-0812">Transmembrane</keyword>
<dbReference type="PANTHER" id="PTHR30588:SF0">
    <property type="entry name" value="BRANCHED-CHAIN AMINO ACID PERMEASE BRNQ"/>
    <property type="match status" value="1"/>
</dbReference>
<dbReference type="GO" id="GO:0015818">
    <property type="term" value="P:isoleucine transport"/>
    <property type="evidence" value="ECO:0007669"/>
    <property type="project" value="TreeGrafter"/>
</dbReference>
<reference evidence="10 11" key="1">
    <citation type="journal article" date="2018" name="Genome Biol. Evol.">
        <title>Cladogenesis and Genomic Streamlining in Extracellular Endosymbionts of Tropical Stink Bugs.</title>
        <authorList>
            <person name="Otero-Bravo A."/>
            <person name="Goffredi S."/>
            <person name="Sabree Z.L."/>
        </authorList>
    </citation>
    <scope>NUCLEOTIDE SEQUENCE [LARGE SCALE GENOMIC DNA]</scope>
    <source>
        <strain evidence="10 11">SoET</strain>
    </source>
</reference>
<evidence type="ECO:0000313" key="10">
    <source>
        <dbReference type="EMBL" id="PPI87052.1"/>
    </source>
</evidence>
<dbReference type="GO" id="GO:0005304">
    <property type="term" value="F:L-valine transmembrane transporter activity"/>
    <property type="evidence" value="ECO:0007669"/>
    <property type="project" value="TreeGrafter"/>
</dbReference>
<evidence type="ECO:0000313" key="11">
    <source>
        <dbReference type="Proteomes" id="UP000296034"/>
    </source>
</evidence>
<dbReference type="GO" id="GO:0015188">
    <property type="term" value="F:L-isoleucine transmembrane transporter activity"/>
    <property type="evidence" value="ECO:0007669"/>
    <property type="project" value="TreeGrafter"/>
</dbReference>
<gene>
    <name evidence="10" type="primary">brnQ</name>
    <name evidence="10" type="ORF">CRV11_03235</name>
</gene>
<feature type="transmembrane region" description="Helical" evidence="9">
    <location>
        <begin position="403"/>
        <end position="428"/>
    </location>
</feature>
<evidence type="ECO:0000256" key="7">
    <source>
        <dbReference type="ARBA" id="ARBA00022989"/>
    </source>
</evidence>
<evidence type="ECO:0000256" key="4">
    <source>
        <dbReference type="ARBA" id="ARBA00022475"/>
    </source>
</evidence>
<dbReference type="OrthoDB" id="9783920at2"/>
<evidence type="ECO:0000256" key="8">
    <source>
        <dbReference type="ARBA" id="ARBA00023136"/>
    </source>
</evidence>
<dbReference type="PANTHER" id="PTHR30588">
    <property type="entry name" value="BRANCHED-CHAIN AMINO ACID TRANSPORT SYSTEM 2 CARRIER PROTEIN"/>
    <property type="match status" value="1"/>
</dbReference>
<accession>A0A2P5SXM6</accession>
<keyword evidence="7 9" id="KW-1133">Transmembrane helix</keyword>
<comment type="similarity">
    <text evidence="2 9">Belongs to the branched chain amino acid transporter family.</text>
</comment>
<feature type="transmembrane region" description="Helical" evidence="9">
    <location>
        <begin position="40"/>
        <end position="63"/>
    </location>
</feature>
<dbReference type="Proteomes" id="UP000296034">
    <property type="component" value="Unassembled WGS sequence"/>
</dbReference>
<feature type="transmembrane region" description="Helical" evidence="9">
    <location>
        <begin position="192"/>
        <end position="214"/>
    </location>
</feature>
<comment type="caution">
    <text evidence="10">The sequence shown here is derived from an EMBL/GenBank/DDBJ whole genome shotgun (WGS) entry which is preliminary data.</text>
</comment>
<organism evidence="10 11">
    <name type="scientific">Candidatus Pantoea edessiphila</name>
    <dbReference type="NCBI Taxonomy" id="2044610"/>
    <lineage>
        <taxon>Bacteria</taxon>
        <taxon>Pseudomonadati</taxon>
        <taxon>Pseudomonadota</taxon>
        <taxon>Gammaproteobacteria</taxon>
        <taxon>Enterobacterales</taxon>
        <taxon>Erwiniaceae</taxon>
        <taxon>Pantoea</taxon>
    </lineage>
</organism>
<dbReference type="RefSeq" id="WP_136131919.1">
    <property type="nucleotide sequence ID" value="NZ_PDKS01000005.1"/>
</dbReference>
<feature type="transmembrane region" description="Helical" evidence="9">
    <location>
        <begin position="320"/>
        <end position="337"/>
    </location>
</feature>
<dbReference type="AlphaFoldDB" id="A0A2P5SXM6"/>
<sequence length="433" mass="47197">MKYSLSFKDVVALGFMTFALFVGAGNIVFPPMVGIQSGEYLWMAALGFLITSVGLPICTIIAISKVNGGIEVLSNPIGKTAGFILAIICYLLIGPLFAIPRTATISFEVGIAPLITNNSIIPLLSYSLIYFSCVFFLSLYPGKLLDIIGYVLAPIKIIALIALSLSVLIWPAESNVLTLATKDFQQSAFCSGFLNGYLTMDTLGALIFGVVIVNSIKSREISEQKLLVRYTTMAGLIASIGLIIVYLCLMKLGSSMSGLVNQSADGATILNVYVHNTFGNFGSIFLTLLIFIACIVTAVGLTCAWADFFSKYFNKISYKLLLFCLCIFSMLVSNLGLNILIKFSIPILTIIYPPCIMLVILSFTENLWYKNSRIFIPTIFVSLVFGILDAIKSTDIKNKIVSFIHIPLINEISWLVPVIIVLIAAILVDRIKG</sequence>
<evidence type="ECO:0000256" key="9">
    <source>
        <dbReference type="RuleBase" id="RU362122"/>
    </source>
</evidence>
<feature type="transmembrane region" description="Helical" evidence="9">
    <location>
        <begin position="226"/>
        <end position="247"/>
    </location>
</feature>
<evidence type="ECO:0000256" key="6">
    <source>
        <dbReference type="ARBA" id="ARBA00022970"/>
    </source>
</evidence>
<dbReference type="Pfam" id="PF05525">
    <property type="entry name" value="Branch_AA_trans"/>
    <property type="match status" value="1"/>
</dbReference>
<keyword evidence="3 9" id="KW-0813">Transport</keyword>
<evidence type="ECO:0000256" key="1">
    <source>
        <dbReference type="ARBA" id="ARBA00004651"/>
    </source>
</evidence>
<keyword evidence="6 9" id="KW-0029">Amino-acid transport</keyword>
<feature type="transmembrane region" description="Helical" evidence="9">
    <location>
        <begin position="374"/>
        <end position="391"/>
    </location>
</feature>
<comment type="caution">
    <text evidence="9">Lacks conserved residue(s) required for the propagation of feature annotation.</text>
</comment>
<keyword evidence="4" id="KW-1003">Cell membrane</keyword>
<dbReference type="NCBIfam" id="TIGR00796">
    <property type="entry name" value="livcs"/>
    <property type="match status" value="1"/>
</dbReference>
<feature type="transmembrane region" description="Helical" evidence="9">
    <location>
        <begin position="147"/>
        <end position="172"/>
    </location>
</feature>
<keyword evidence="8 9" id="KW-0472">Membrane</keyword>
<dbReference type="GO" id="GO:0015190">
    <property type="term" value="F:L-leucine transmembrane transporter activity"/>
    <property type="evidence" value="ECO:0007669"/>
    <property type="project" value="TreeGrafter"/>
</dbReference>
<comment type="function">
    <text evidence="9">Component of the transport system for branched-chain amino acids.</text>
</comment>
<comment type="subcellular location">
    <subcellularLocation>
        <location evidence="9">Cell inner membrane</location>
        <topology evidence="9">Multi-pass membrane protein</topology>
    </subcellularLocation>
    <subcellularLocation>
        <location evidence="1">Cell membrane</location>
        <topology evidence="1">Multi-pass membrane protein</topology>
    </subcellularLocation>
</comment>
<dbReference type="GO" id="GO:0005886">
    <property type="term" value="C:plasma membrane"/>
    <property type="evidence" value="ECO:0007669"/>
    <property type="project" value="UniProtKB-SubCell"/>
</dbReference>
<dbReference type="GO" id="GO:0015820">
    <property type="term" value="P:L-leucine transport"/>
    <property type="evidence" value="ECO:0007669"/>
    <property type="project" value="TreeGrafter"/>
</dbReference>
<evidence type="ECO:0000256" key="3">
    <source>
        <dbReference type="ARBA" id="ARBA00022448"/>
    </source>
</evidence>
<feature type="transmembrane region" description="Helical" evidence="9">
    <location>
        <begin position="284"/>
        <end position="308"/>
    </location>
</feature>
<dbReference type="EMBL" id="PDKS01000005">
    <property type="protein sequence ID" value="PPI87052.1"/>
    <property type="molecule type" value="Genomic_DNA"/>
</dbReference>
<evidence type="ECO:0000256" key="2">
    <source>
        <dbReference type="ARBA" id="ARBA00008540"/>
    </source>
</evidence>
<proteinExistence type="inferred from homology"/>
<name>A0A2P5SXM6_9GAMM</name>
<feature type="transmembrane region" description="Helical" evidence="9">
    <location>
        <begin position="83"/>
        <end position="100"/>
    </location>
</feature>
<evidence type="ECO:0000256" key="5">
    <source>
        <dbReference type="ARBA" id="ARBA00022692"/>
    </source>
</evidence>